<evidence type="ECO:0008006" key="4">
    <source>
        <dbReference type="Google" id="ProtNLM"/>
    </source>
</evidence>
<organism evidence="2 3">
    <name type="scientific">Characodon lateralis</name>
    <dbReference type="NCBI Taxonomy" id="208331"/>
    <lineage>
        <taxon>Eukaryota</taxon>
        <taxon>Metazoa</taxon>
        <taxon>Chordata</taxon>
        <taxon>Craniata</taxon>
        <taxon>Vertebrata</taxon>
        <taxon>Euteleostomi</taxon>
        <taxon>Actinopterygii</taxon>
        <taxon>Neopterygii</taxon>
        <taxon>Teleostei</taxon>
        <taxon>Neoteleostei</taxon>
        <taxon>Acanthomorphata</taxon>
        <taxon>Ovalentaria</taxon>
        <taxon>Atherinomorphae</taxon>
        <taxon>Cyprinodontiformes</taxon>
        <taxon>Goodeidae</taxon>
        <taxon>Characodon</taxon>
    </lineage>
</organism>
<evidence type="ECO:0000256" key="1">
    <source>
        <dbReference type="SAM" id="MobiDB-lite"/>
    </source>
</evidence>
<dbReference type="InterPro" id="IPR011989">
    <property type="entry name" value="ARM-like"/>
</dbReference>
<proteinExistence type="predicted"/>
<protein>
    <recommendedName>
        <fullName evidence="4">Rhabdoid tumor deletion region protein 1</fullName>
    </recommendedName>
</protein>
<evidence type="ECO:0000313" key="3">
    <source>
        <dbReference type="Proteomes" id="UP001352852"/>
    </source>
</evidence>
<gene>
    <name evidence="2" type="ORF">CHARACLAT_032386</name>
</gene>
<reference evidence="2 3" key="1">
    <citation type="submission" date="2021-06" db="EMBL/GenBank/DDBJ databases">
        <authorList>
            <person name="Palmer J.M."/>
        </authorList>
    </citation>
    <scope>NUCLEOTIDE SEQUENCE [LARGE SCALE GENOMIC DNA]</scope>
    <source>
        <strain evidence="2 3">CL_MEX2019</strain>
        <tissue evidence="2">Muscle</tissue>
    </source>
</reference>
<feature type="compositionally biased region" description="Polar residues" evidence="1">
    <location>
        <begin position="25"/>
        <end position="40"/>
    </location>
</feature>
<keyword evidence="3" id="KW-1185">Reference proteome</keyword>
<dbReference type="EMBL" id="JAHUTJ010038536">
    <property type="protein sequence ID" value="MED6279228.1"/>
    <property type="molecule type" value="Genomic_DNA"/>
</dbReference>
<name>A0ABU7DW04_9TELE</name>
<dbReference type="InterPro" id="IPR016024">
    <property type="entry name" value="ARM-type_fold"/>
</dbReference>
<accession>A0ABU7DW04</accession>
<feature type="region of interest" description="Disordered" evidence="1">
    <location>
        <begin position="1"/>
        <end position="40"/>
    </location>
</feature>
<comment type="caution">
    <text evidence="2">The sequence shown here is derived from an EMBL/GenBank/DDBJ whole genome shotgun (WGS) entry which is preliminary data.</text>
</comment>
<sequence length="137" mass="15269">MFPLTKRGSREPTVVQLEHRRKPGSSAQTATSPEEGSKPQTIEATSMAGNMENGKYLSLELNAVSVLLNLLSEEDGEDQRKTLVIYCLRALTALAEAPEGRCLLQDHLPLLEKRSQDQDQDIRRVARTAIRVVTWTP</sequence>
<evidence type="ECO:0000313" key="2">
    <source>
        <dbReference type="EMBL" id="MED6279228.1"/>
    </source>
</evidence>
<dbReference type="Proteomes" id="UP001352852">
    <property type="component" value="Unassembled WGS sequence"/>
</dbReference>
<dbReference type="Gene3D" id="1.25.10.10">
    <property type="entry name" value="Leucine-rich Repeat Variant"/>
    <property type="match status" value="1"/>
</dbReference>
<dbReference type="SUPFAM" id="SSF48371">
    <property type="entry name" value="ARM repeat"/>
    <property type="match status" value="1"/>
</dbReference>